<proteinExistence type="predicted"/>
<dbReference type="OrthoDB" id="3543113at2759"/>
<dbReference type="SUPFAM" id="SSF52047">
    <property type="entry name" value="RNI-like"/>
    <property type="match status" value="1"/>
</dbReference>
<dbReference type="EMBL" id="DS547098">
    <property type="protein sequence ID" value="EDR10109.1"/>
    <property type="molecule type" value="Genomic_DNA"/>
</dbReference>
<dbReference type="Proteomes" id="UP000001194">
    <property type="component" value="Unassembled WGS sequence"/>
</dbReference>
<dbReference type="InterPro" id="IPR032675">
    <property type="entry name" value="LRR_dom_sf"/>
</dbReference>
<gene>
    <name evidence="1" type="ORF">LACBIDRAFT_325716</name>
</gene>
<reference evidence="1 2" key="1">
    <citation type="journal article" date="2008" name="Nature">
        <title>The genome of Laccaria bicolor provides insights into mycorrhizal symbiosis.</title>
        <authorList>
            <person name="Martin F."/>
            <person name="Aerts A."/>
            <person name="Ahren D."/>
            <person name="Brun A."/>
            <person name="Danchin E.G.J."/>
            <person name="Duchaussoy F."/>
            <person name="Gibon J."/>
            <person name="Kohler A."/>
            <person name="Lindquist E."/>
            <person name="Pereda V."/>
            <person name="Salamov A."/>
            <person name="Shapiro H.J."/>
            <person name="Wuyts J."/>
            <person name="Blaudez D."/>
            <person name="Buee M."/>
            <person name="Brokstein P."/>
            <person name="Canbaeck B."/>
            <person name="Cohen D."/>
            <person name="Courty P.E."/>
            <person name="Coutinho P.M."/>
            <person name="Delaruelle C."/>
            <person name="Detter J.C."/>
            <person name="Deveau A."/>
            <person name="DiFazio S."/>
            <person name="Duplessis S."/>
            <person name="Fraissinet-Tachet L."/>
            <person name="Lucic E."/>
            <person name="Frey-Klett P."/>
            <person name="Fourrey C."/>
            <person name="Feussner I."/>
            <person name="Gay G."/>
            <person name="Grimwood J."/>
            <person name="Hoegger P.J."/>
            <person name="Jain P."/>
            <person name="Kilaru S."/>
            <person name="Labbe J."/>
            <person name="Lin Y.C."/>
            <person name="Legue V."/>
            <person name="Le Tacon F."/>
            <person name="Marmeisse R."/>
            <person name="Melayah D."/>
            <person name="Montanini B."/>
            <person name="Muratet M."/>
            <person name="Nehls U."/>
            <person name="Niculita-Hirzel H."/>
            <person name="Oudot-Le Secq M.P."/>
            <person name="Peter M."/>
            <person name="Quesneville H."/>
            <person name="Rajashekar B."/>
            <person name="Reich M."/>
            <person name="Rouhier N."/>
            <person name="Schmutz J."/>
            <person name="Yin T."/>
            <person name="Chalot M."/>
            <person name="Henrissat B."/>
            <person name="Kuees U."/>
            <person name="Lucas S."/>
            <person name="Van de Peer Y."/>
            <person name="Podila G.K."/>
            <person name="Polle A."/>
            <person name="Pukkila P.J."/>
            <person name="Richardson P.M."/>
            <person name="Rouze P."/>
            <person name="Sanders I.R."/>
            <person name="Stajich J.E."/>
            <person name="Tunlid A."/>
            <person name="Tuskan G."/>
            <person name="Grigoriev I.V."/>
        </authorList>
    </citation>
    <scope>NUCLEOTIDE SEQUENCE [LARGE SCALE GENOMIC DNA]</scope>
    <source>
        <strain evidence="2">S238N-H82 / ATCC MYA-4686</strain>
    </source>
</reference>
<dbReference type="RefSeq" id="XP_001879494.1">
    <property type="nucleotide sequence ID" value="XM_001879459.1"/>
</dbReference>
<protein>
    <submittedName>
        <fullName evidence="1">Predicted protein</fullName>
    </submittedName>
</protein>
<accession>B0D5Z3</accession>
<dbReference type="KEGG" id="lbc:LACBIDRAFT_325716"/>
<evidence type="ECO:0000313" key="2">
    <source>
        <dbReference type="Proteomes" id="UP000001194"/>
    </source>
</evidence>
<sequence>MHPALAMKDILNEIFQNFHGKEWLTCVEVGSNPDLHAMRLITDTNSLRNAALTCRCFCGPALDRLWYTFGSKLAEVLKLLPAFKQRLCNTVYVSVHPFRTLDGTIGAADWARFEFYAMKVKSLTVQADLDLDDIDPSVFSHIAYLREGRPLFPALRNLDIEVSCSGTMLPLFLSSSRLLSIALKHASIKGSAQCPGAWSFLHALPTTIPDIHTLSLDLMLSDSALNAIPRMTNLQHLHLLCSNPKTKITHSFFCSLASLPKLVELGMPHVDMSSPPPTVDFPSTPFPCLNSLSLNGDAFGEVSSLLEVLKEHGIKSLKVESQRNQNIHQDTWLRFFRTISTKFSKSLSKLDIEIYQAENPPANVRLFEPLLELHELEEFKIMNYAPWFALQDADLLLMAKAWPKICVLRLQSKAQPKLTFHGLHSLASFCPHLCEPWLEIDASSKANLKPVSLDVPSDHPLWYWNVGNSLIDNPAPVALQLEKMFSNLCIFMDESYIAKRHLWEEVARWLPALRNARRRGSQMT</sequence>
<name>B0D5Z3_LACBS</name>
<dbReference type="AlphaFoldDB" id="B0D5Z3"/>
<evidence type="ECO:0000313" key="1">
    <source>
        <dbReference type="EMBL" id="EDR10109.1"/>
    </source>
</evidence>
<organism evidence="2">
    <name type="scientific">Laccaria bicolor (strain S238N-H82 / ATCC MYA-4686)</name>
    <name type="common">Bicoloured deceiver</name>
    <name type="synonym">Laccaria laccata var. bicolor</name>
    <dbReference type="NCBI Taxonomy" id="486041"/>
    <lineage>
        <taxon>Eukaryota</taxon>
        <taxon>Fungi</taxon>
        <taxon>Dikarya</taxon>
        <taxon>Basidiomycota</taxon>
        <taxon>Agaricomycotina</taxon>
        <taxon>Agaricomycetes</taxon>
        <taxon>Agaricomycetidae</taxon>
        <taxon>Agaricales</taxon>
        <taxon>Agaricineae</taxon>
        <taxon>Hydnangiaceae</taxon>
        <taxon>Laccaria</taxon>
    </lineage>
</organism>
<dbReference type="HOGENOM" id="CLU_021164_0_2_1"/>
<dbReference type="GeneID" id="6074967"/>
<dbReference type="InParanoid" id="B0D5Z3"/>
<dbReference type="Gene3D" id="3.80.10.10">
    <property type="entry name" value="Ribonuclease Inhibitor"/>
    <property type="match status" value="1"/>
</dbReference>
<keyword evidence="2" id="KW-1185">Reference proteome</keyword>